<comment type="caution">
    <text evidence="2">The sequence shown here is derived from an EMBL/GenBank/DDBJ whole genome shotgun (WGS) entry which is preliminary data.</text>
</comment>
<feature type="transmembrane region" description="Helical" evidence="1">
    <location>
        <begin position="65"/>
        <end position="85"/>
    </location>
</feature>
<accession>A0AA87W5E4</accession>
<keyword evidence="1" id="KW-1133">Transmembrane helix</keyword>
<reference evidence="2" key="1">
    <citation type="journal article" date="2014" name="Int. J. Syst. Evol. Microbiol.">
        <title>Complete genome sequence of Corynebacterium casei LMG S-19264T (=DSM 44701T), isolated from a smear-ripened cheese.</title>
        <authorList>
            <consortium name="US DOE Joint Genome Institute (JGI-PGF)"/>
            <person name="Walter F."/>
            <person name="Albersmeier A."/>
            <person name="Kalinowski J."/>
            <person name="Ruckert C."/>
        </authorList>
    </citation>
    <scope>NUCLEOTIDE SEQUENCE</scope>
    <source>
        <strain evidence="2">CGMCC 1.15034</strain>
    </source>
</reference>
<proteinExistence type="predicted"/>
<reference evidence="2" key="2">
    <citation type="submission" date="2022-12" db="EMBL/GenBank/DDBJ databases">
        <authorList>
            <person name="Sun Q."/>
            <person name="Zhou Y."/>
        </authorList>
    </citation>
    <scope>NUCLEOTIDE SEQUENCE</scope>
    <source>
        <strain evidence="2">CGMCC 1.15034</strain>
    </source>
</reference>
<dbReference type="AlphaFoldDB" id="A0AA87W5E4"/>
<keyword evidence="1" id="KW-0472">Membrane</keyword>
<gene>
    <name evidence="2" type="ORF">GCM10010987_33370</name>
</gene>
<sequence length="95" mass="10740">MRAPYSPPLPQRKLRESCKVPAMTIRTRKFLGAILLLVLATVWALLGMAAAQMPWIAESGWRQAIYYVVVGMGWVLPAMPIVSWMQRPDRAKSRS</sequence>
<evidence type="ECO:0000313" key="2">
    <source>
        <dbReference type="EMBL" id="GGI25235.1"/>
    </source>
</evidence>
<dbReference type="EMBL" id="BMHC01000006">
    <property type="protein sequence ID" value="GGI25235.1"/>
    <property type="molecule type" value="Genomic_DNA"/>
</dbReference>
<dbReference type="Pfam" id="PF11003">
    <property type="entry name" value="DUF2842"/>
    <property type="match status" value="1"/>
</dbReference>
<name>A0AA87W5E4_9BRAD</name>
<organism evidence="2 3">
    <name type="scientific">Bradyrhizobium guangdongense</name>
    <dbReference type="NCBI Taxonomy" id="1325090"/>
    <lineage>
        <taxon>Bacteria</taxon>
        <taxon>Pseudomonadati</taxon>
        <taxon>Pseudomonadota</taxon>
        <taxon>Alphaproteobacteria</taxon>
        <taxon>Hyphomicrobiales</taxon>
        <taxon>Nitrobacteraceae</taxon>
        <taxon>Bradyrhizobium</taxon>
    </lineage>
</organism>
<dbReference type="InterPro" id="IPR021265">
    <property type="entry name" value="DUF2842"/>
</dbReference>
<keyword evidence="1" id="KW-0812">Transmembrane</keyword>
<protein>
    <recommendedName>
        <fullName evidence="4">DUF2842 domain-containing protein</fullName>
    </recommendedName>
</protein>
<evidence type="ECO:0000256" key="1">
    <source>
        <dbReference type="SAM" id="Phobius"/>
    </source>
</evidence>
<dbReference type="Proteomes" id="UP000625079">
    <property type="component" value="Unassembled WGS sequence"/>
</dbReference>
<evidence type="ECO:0008006" key="4">
    <source>
        <dbReference type="Google" id="ProtNLM"/>
    </source>
</evidence>
<evidence type="ECO:0000313" key="3">
    <source>
        <dbReference type="Proteomes" id="UP000625079"/>
    </source>
</evidence>